<dbReference type="AlphaFoldDB" id="A0A0A9DNZ4"/>
<dbReference type="EMBL" id="GBRH01207601">
    <property type="protein sequence ID" value="JAD90294.1"/>
    <property type="molecule type" value="Transcribed_RNA"/>
</dbReference>
<name>A0A0A9DNZ4_ARUDO</name>
<reference evidence="1" key="2">
    <citation type="journal article" date="2015" name="Data Brief">
        <title>Shoot transcriptome of the giant reed, Arundo donax.</title>
        <authorList>
            <person name="Barrero R.A."/>
            <person name="Guerrero F.D."/>
            <person name="Moolhuijzen P."/>
            <person name="Goolsby J.A."/>
            <person name="Tidwell J."/>
            <person name="Bellgard S.E."/>
            <person name="Bellgard M.I."/>
        </authorList>
    </citation>
    <scope>NUCLEOTIDE SEQUENCE</scope>
    <source>
        <tissue evidence="1">Shoot tissue taken approximately 20 cm above the soil surface</tissue>
    </source>
</reference>
<accession>A0A0A9DNZ4</accession>
<evidence type="ECO:0000313" key="1">
    <source>
        <dbReference type="EMBL" id="JAD90294.1"/>
    </source>
</evidence>
<proteinExistence type="predicted"/>
<sequence length="33" mass="3734">MRCPSKARIWTSCGINNHNLSDQVAKTCAHDLY</sequence>
<reference evidence="1" key="1">
    <citation type="submission" date="2014-09" db="EMBL/GenBank/DDBJ databases">
        <authorList>
            <person name="Magalhaes I.L.F."/>
            <person name="Oliveira U."/>
            <person name="Santos F.R."/>
            <person name="Vidigal T.H.D.A."/>
            <person name="Brescovit A.D."/>
            <person name="Santos A.J."/>
        </authorList>
    </citation>
    <scope>NUCLEOTIDE SEQUENCE</scope>
    <source>
        <tissue evidence="1">Shoot tissue taken approximately 20 cm above the soil surface</tissue>
    </source>
</reference>
<organism evidence="1">
    <name type="scientific">Arundo donax</name>
    <name type="common">Giant reed</name>
    <name type="synonym">Donax arundinaceus</name>
    <dbReference type="NCBI Taxonomy" id="35708"/>
    <lineage>
        <taxon>Eukaryota</taxon>
        <taxon>Viridiplantae</taxon>
        <taxon>Streptophyta</taxon>
        <taxon>Embryophyta</taxon>
        <taxon>Tracheophyta</taxon>
        <taxon>Spermatophyta</taxon>
        <taxon>Magnoliopsida</taxon>
        <taxon>Liliopsida</taxon>
        <taxon>Poales</taxon>
        <taxon>Poaceae</taxon>
        <taxon>PACMAD clade</taxon>
        <taxon>Arundinoideae</taxon>
        <taxon>Arundineae</taxon>
        <taxon>Arundo</taxon>
    </lineage>
</organism>
<protein>
    <submittedName>
        <fullName evidence="1">Uncharacterized protein</fullName>
    </submittedName>
</protein>